<dbReference type="SUPFAM" id="SSF56281">
    <property type="entry name" value="Metallo-hydrolase/oxidoreductase"/>
    <property type="match status" value="1"/>
</dbReference>
<dbReference type="InterPro" id="IPR051453">
    <property type="entry name" value="MBL_Glyoxalase_II"/>
</dbReference>
<evidence type="ECO:0000256" key="1">
    <source>
        <dbReference type="ARBA" id="ARBA00001947"/>
    </source>
</evidence>
<dbReference type="GO" id="GO:0016787">
    <property type="term" value="F:hydrolase activity"/>
    <property type="evidence" value="ECO:0007669"/>
    <property type="project" value="UniProtKB-KW"/>
</dbReference>
<feature type="domain" description="Metallo-beta-lactamase" evidence="5">
    <location>
        <begin position="12"/>
        <end position="168"/>
    </location>
</feature>
<reference evidence="6" key="2">
    <citation type="journal article" date="2021" name="PeerJ">
        <title>Extensive microbial diversity within the chicken gut microbiome revealed by metagenomics and culture.</title>
        <authorList>
            <person name="Gilroy R."/>
            <person name="Ravi A."/>
            <person name="Getino M."/>
            <person name="Pursley I."/>
            <person name="Horton D.L."/>
            <person name="Alikhan N.F."/>
            <person name="Baker D."/>
            <person name="Gharbi K."/>
            <person name="Hall N."/>
            <person name="Watson M."/>
            <person name="Adriaenssens E.M."/>
            <person name="Foster-Nyarko E."/>
            <person name="Jarju S."/>
            <person name="Secka A."/>
            <person name="Antonio M."/>
            <person name="Oren A."/>
            <person name="Chaudhuri R.R."/>
            <person name="La Ragione R."/>
            <person name="Hildebrand F."/>
            <person name="Pallen M.J."/>
        </authorList>
    </citation>
    <scope>NUCLEOTIDE SEQUENCE</scope>
    <source>
        <strain evidence="6">7293</strain>
    </source>
</reference>
<dbReference type="EMBL" id="JADIMT010000079">
    <property type="protein sequence ID" value="MBO8436677.1"/>
    <property type="molecule type" value="Genomic_DNA"/>
</dbReference>
<proteinExistence type="predicted"/>
<dbReference type="CDD" id="cd06262">
    <property type="entry name" value="metallo-hydrolase-like_MBL-fold"/>
    <property type="match status" value="1"/>
</dbReference>
<keyword evidence="4" id="KW-0862">Zinc</keyword>
<gene>
    <name evidence="6" type="ORF">IAA97_06835</name>
</gene>
<evidence type="ECO:0000256" key="3">
    <source>
        <dbReference type="ARBA" id="ARBA00022801"/>
    </source>
</evidence>
<reference evidence="6" key="1">
    <citation type="submission" date="2020-10" db="EMBL/GenBank/DDBJ databases">
        <authorList>
            <person name="Gilroy R."/>
        </authorList>
    </citation>
    <scope>NUCLEOTIDE SEQUENCE</scope>
    <source>
        <strain evidence="6">7293</strain>
    </source>
</reference>
<dbReference type="PANTHER" id="PTHR46233">
    <property type="entry name" value="HYDROXYACYLGLUTATHIONE HYDROLASE GLOC"/>
    <property type="match status" value="1"/>
</dbReference>
<evidence type="ECO:0000256" key="2">
    <source>
        <dbReference type="ARBA" id="ARBA00022723"/>
    </source>
</evidence>
<name>A0A9D9E0Y7_9SPIO</name>
<sequence length="198" mass="21684">MRIVSHFSAEGLSNVYLISDDNRNGIIVDPAHIDKELMELIAYTCNDIIAVLITHKHQSHTAGLGTLMKIYTPVIYAYESNVNGFNTVLFHDGETKRIGTLSVKALHVPGHSLDSLAYLIDAALFTGDTLYSGSVASTDSFVERALLMRSLEKKIMTLPPSTLLYPGHGTLSKLGIEQMLNQDLLQFESETGTGSFPI</sequence>
<dbReference type="Pfam" id="PF00753">
    <property type="entry name" value="Lactamase_B"/>
    <property type="match status" value="2"/>
</dbReference>
<dbReference type="GO" id="GO:0046872">
    <property type="term" value="F:metal ion binding"/>
    <property type="evidence" value="ECO:0007669"/>
    <property type="project" value="UniProtKB-KW"/>
</dbReference>
<evidence type="ECO:0000313" key="6">
    <source>
        <dbReference type="EMBL" id="MBO8436677.1"/>
    </source>
</evidence>
<dbReference type="SMART" id="SM00849">
    <property type="entry name" value="Lactamase_B"/>
    <property type="match status" value="1"/>
</dbReference>
<dbReference type="Gene3D" id="3.60.15.10">
    <property type="entry name" value="Ribonuclease Z/Hydroxyacylglutathione hydrolase-like"/>
    <property type="match status" value="1"/>
</dbReference>
<accession>A0A9D9E0Y7</accession>
<keyword evidence="2" id="KW-0479">Metal-binding</keyword>
<comment type="cofactor">
    <cofactor evidence="1">
        <name>Zn(2+)</name>
        <dbReference type="ChEBI" id="CHEBI:29105"/>
    </cofactor>
</comment>
<dbReference type="InterPro" id="IPR001279">
    <property type="entry name" value="Metallo-B-lactamas"/>
</dbReference>
<dbReference type="PANTHER" id="PTHR46233:SF3">
    <property type="entry name" value="HYDROXYACYLGLUTATHIONE HYDROLASE GLOC"/>
    <property type="match status" value="1"/>
</dbReference>
<comment type="caution">
    <text evidence="6">The sequence shown here is derived from an EMBL/GenBank/DDBJ whole genome shotgun (WGS) entry which is preliminary data.</text>
</comment>
<dbReference type="AlphaFoldDB" id="A0A9D9E0Y7"/>
<evidence type="ECO:0000313" key="7">
    <source>
        <dbReference type="Proteomes" id="UP000823615"/>
    </source>
</evidence>
<evidence type="ECO:0000259" key="5">
    <source>
        <dbReference type="SMART" id="SM00849"/>
    </source>
</evidence>
<dbReference type="InterPro" id="IPR036866">
    <property type="entry name" value="RibonucZ/Hydroxyglut_hydro"/>
</dbReference>
<keyword evidence="3" id="KW-0378">Hydrolase</keyword>
<dbReference type="Proteomes" id="UP000823615">
    <property type="component" value="Unassembled WGS sequence"/>
</dbReference>
<protein>
    <submittedName>
        <fullName evidence="6">MBL fold metallo-hydrolase</fullName>
    </submittedName>
</protein>
<evidence type="ECO:0000256" key="4">
    <source>
        <dbReference type="ARBA" id="ARBA00022833"/>
    </source>
</evidence>
<organism evidence="6 7">
    <name type="scientific">Candidatus Ornithospirochaeta stercoripullorum</name>
    <dbReference type="NCBI Taxonomy" id="2840899"/>
    <lineage>
        <taxon>Bacteria</taxon>
        <taxon>Pseudomonadati</taxon>
        <taxon>Spirochaetota</taxon>
        <taxon>Spirochaetia</taxon>
        <taxon>Spirochaetales</taxon>
        <taxon>Spirochaetaceae</taxon>
        <taxon>Spirochaetaceae incertae sedis</taxon>
        <taxon>Candidatus Ornithospirochaeta</taxon>
    </lineage>
</organism>